<dbReference type="AlphaFoldDB" id="A0A2P8CVU7"/>
<gene>
    <name evidence="2" type="ORF">B0I18_113110</name>
</gene>
<evidence type="ECO:0000313" key="3">
    <source>
        <dbReference type="Proteomes" id="UP000240572"/>
    </source>
</evidence>
<dbReference type="InterPro" id="IPR043714">
    <property type="entry name" value="DUF5655"/>
</dbReference>
<protein>
    <recommendedName>
        <fullName evidence="1">DUF5655 domain-containing protein</fullName>
    </recommendedName>
</protein>
<dbReference type="EMBL" id="PYGD01000013">
    <property type="protein sequence ID" value="PSK89098.1"/>
    <property type="molecule type" value="Genomic_DNA"/>
</dbReference>
<name>A0A2P8CVU7_9BACT</name>
<sequence>MQNNVTDTALIDAFKAGKSSHSLALFDHLLNICGSIGGTRLYPTKTMIGIGKGDKATVWITQIGKNFVHIVLPFSQAYTDNLCFQKIAQVPGQLQYNHHLRIFNNADLNEEIRHFLRLALDTTPASG</sequence>
<reference evidence="2 3" key="1">
    <citation type="submission" date="2018-03" db="EMBL/GenBank/DDBJ databases">
        <title>Genomic Encyclopedia of Type Strains, Phase III (KMG-III): the genomes of soil and plant-associated and newly described type strains.</title>
        <authorList>
            <person name="Whitman W."/>
        </authorList>
    </citation>
    <scope>NUCLEOTIDE SEQUENCE [LARGE SCALE GENOMIC DNA]</scope>
    <source>
        <strain evidence="2 3">CGMCC 1.12700</strain>
    </source>
</reference>
<dbReference type="Pfam" id="PF18899">
    <property type="entry name" value="DUF5655"/>
    <property type="match status" value="1"/>
</dbReference>
<dbReference type="OrthoDB" id="671474at2"/>
<feature type="domain" description="DUF5655" evidence="1">
    <location>
        <begin position="12"/>
        <end position="121"/>
    </location>
</feature>
<organism evidence="2 3">
    <name type="scientific">Taibaiella chishuiensis</name>
    <dbReference type="NCBI Taxonomy" id="1434707"/>
    <lineage>
        <taxon>Bacteria</taxon>
        <taxon>Pseudomonadati</taxon>
        <taxon>Bacteroidota</taxon>
        <taxon>Chitinophagia</taxon>
        <taxon>Chitinophagales</taxon>
        <taxon>Chitinophagaceae</taxon>
        <taxon>Taibaiella</taxon>
    </lineage>
</organism>
<comment type="caution">
    <text evidence="2">The sequence shown here is derived from an EMBL/GenBank/DDBJ whole genome shotgun (WGS) entry which is preliminary data.</text>
</comment>
<keyword evidence="3" id="KW-1185">Reference proteome</keyword>
<evidence type="ECO:0000259" key="1">
    <source>
        <dbReference type="Pfam" id="PF18899"/>
    </source>
</evidence>
<dbReference type="RefSeq" id="WP_106525119.1">
    <property type="nucleotide sequence ID" value="NZ_PYGD01000013.1"/>
</dbReference>
<accession>A0A2P8CVU7</accession>
<evidence type="ECO:0000313" key="2">
    <source>
        <dbReference type="EMBL" id="PSK89098.1"/>
    </source>
</evidence>
<proteinExistence type="predicted"/>
<dbReference type="Proteomes" id="UP000240572">
    <property type="component" value="Unassembled WGS sequence"/>
</dbReference>